<evidence type="ECO:0000256" key="1">
    <source>
        <dbReference type="ARBA" id="ARBA00004401"/>
    </source>
</evidence>
<keyword evidence="3" id="KW-0812">Transmembrane</keyword>
<evidence type="ECO:0000313" key="6">
    <source>
        <dbReference type="Proteomes" id="UP001198220"/>
    </source>
</evidence>
<dbReference type="PANTHER" id="PTHR43390:SF1">
    <property type="entry name" value="CHLOROPLAST PROCESSING PEPTIDASE"/>
    <property type="match status" value="1"/>
</dbReference>
<dbReference type="InterPro" id="IPR036286">
    <property type="entry name" value="LexA/Signal_pep-like_sf"/>
</dbReference>
<dbReference type="GO" id="GO:0004252">
    <property type="term" value="F:serine-type endopeptidase activity"/>
    <property type="evidence" value="ECO:0007669"/>
    <property type="project" value="InterPro"/>
</dbReference>
<dbReference type="RefSeq" id="WP_118770402.1">
    <property type="nucleotide sequence ID" value="NZ_JAJEPS010000002.1"/>
</dbReference>
<dbReference type="EMBL" id="JAJEPS010000002">
    <property type="protein sequence ID" value="MCC2125205.1"/>
    <property type="molecule type" value="Genomic_DNA"/>
</dbReference>
<accession>A0AAE3A8P4</accession>
<dbReference type="CDD" id="cd06530">
    <property type="entry name" value="S26_SPase_I"/>
    <property type="match status" value="1"/>
</dbReference>
<protein>
    <recommendedName>
        <fullName evidence="3">Signal peptidase I</fullName>
        <ecNumber evidence="3">3.4.21.89</ecNumber>
    </recommendedName>
</protein>
<dbReference type="InterPro" id="IPR000223">
    <property type="entry name" value="Pept_S26A_signal_pept_1"/>
</dbReference>
<dbReference type="GO" id="GO:0009003">
    <property type="term" value="F:signal peptidase activity"/>
    <property type="evidence" value="ECO:0007669"/>
    <property type="project" value="UniProtKB-EC"/>
</dbReference>
<comment type="subcellular location">
    <subcellularLocation>
        <location evidence="1">Cell membrane</location>
        <topology evidence="1">Single-pass type II membrane protein</topology>
    </subcellularLocation>
    <subcellularLocation>
        <location evidence="3">Membrane</location>
        <topology evidence="3">Single-pass type II membrane protein</topology>
    </subcellularLocation>
</comment>
<keyword evidence="6" id="KW-1185">Reference proteome</keyword>
<keyword evidence="3" id="KW-1133">Transmembrane helix</keyword>
<dbReference type="Gene3D" id="2.10.109.10">
    <property type="entry name" value="Umud Fragment, subunit A"/>
    <property type="match status" value="1"/>
</dbReference>
<evidence type="ECO:0000256" key="2">
    <source>
        <dbReference type="ARBA" id="ARBA00009370"/>
    </source>
</evidence>
<comment type="similarity">
    <text evidence="2 3">Belongs to the peptidase S26 family.</text>
</comment>
<feature type="domain" description="Peptidase S26" evidence="4">
    <location>
        <begin position="10"/>
        <end position="155"/>
    </location>
</feature>
<keyword evidence="3" id="KW-0645">Protease</keyword>
<organism evidence="5 6">
    <name type="scientific">Hominiventricola filiformis</name>
    <dbReference type="NCBI Taxonomy" id="2885352"/>
    <lineage>
        <taxon>Bacteria</taxon>
        <taxon>Bacillati</taxon>
        <taxon>Bacillota</taxon>
        <taxon>Clostridia</taxon>
        <taxon>Lachnospirales</taxon>
        <taxon>Lachnospiraceae</taxon>
        <taxon>Hominiventricola</taxon>
    </lineage>
</organism>
<dbReference type="GO" id="GO:0006465">
    <property type="term" value="P:signal peptide processing"/>
    <property type="evidence" value="ECO:0007669"/>
    <property type="project" value="InterPro"/>
</dbReference>
<evidence type="ECO:0000256" key="3">
    <source>
        <dbReference type="RuleBase" id="RU362042"/>
    </source>
</evidence>
<dbReference type="EC" id="3.4.21.89" evidence="3"/>
<dbReference type="GO" id="GO:0005886">
    <property type="term" value="C:plasma membrane"/>
    <property type="evidence" value="ECO:0007669"/>
    <property type="project" value="UniProtKB-SubCell"/>
</dbReference>
<sequence length="161" mass="18113">MAEVRLFLTRLTAMVLLLWVLFGLIFGICPMKNEDMMPRISSGDLLLYYRLQQSFVSGDVIVLQKDGKRYVGRVAAHGGDTVEITEDAQLSVNGSTVIENDIYYSTPRYESGIVYPVTLAEDEVFVLCDYREGAKDSRYFGPVSKSEIKGKVITIVRRSNL</sequence>
<evidence type="ECO:0000313" key="5">
    <source>
        <dbReference type="EMBL" id="MCC2125205.1"/>
    </source>
</evidence>
<dbReference type="InterPro" id="IPR019533">
    <property type="entry name" value="Peptidase_S26"/>
</dbReference>
<comment type="caution">
    <text evidence="5">The sequence shown here is derived from an EMBL/GenBank/DDBJ whole genome shotgun (WGS) entry which is preliminary data.</text>
</comment>
<name>A0AAE3A8P4_9FIRM</name>
<keyword evidence="3" id="KW-0472">Membrane</keyword>
<proteinExistence type="inferred from homology"/>
<dbReference type="Proteomes" id="UP001198220">
    <property type="component" value="Unassembled WGS sequence"/>
</dbReference>
<keyword evidence="3 5" id="KW-0378">Hydrolase</keyword>
<comment type="catalytic activity">
    <reaction evidence="3">
        <text>Cleavage of hydrophobic, N-terminal signal or leader sequences from secreted and periplasmic proteins.</text>
        <dbReference type="EC" id="3.4.21.89"/>
    </reaction>
</comment>
<gene>
    <name evidence="5" type="primary">lepB</name>
    <name evidence="5" type="ORF">LKD36_03315</name>
</gene>
<dbReference type="PANTHER" id="PTHR43390">
    <property type="entry name" value="SIGNAL PEPTIDASE I"/>
    <property type="match status" value="1"/>
</dbReference>
<evidence type="ECO:0000259" key="4">
    <source>
        <dbReference type="Pfam" id="PF10502"/>
    </source>
</evidence>
<dbReference type="NCBIfam" id="TIGR02227">
    <property type="entry name" value="sigpep_I_bact"/>
    <property type="match status" value="1"/>
</dbReference>
<dbReference type="SUPFAM" id="SSF51306">
    <property type="entry name" value="LexA/Signal peptidase"/>
    <property type="match status" value="1"/>
</dbReference>
<feature type="transmembrane region" description="Helical" evidence="3">
    <location>
        <begin position="6"/>
        <end position="29"/>
    </location>
</feature>
<dbReference type="AlphaFoldDB" id="A0AAE3A8P4"/>
<dbReference type="Pfam" id="PF10502">
    <property type="entry name" value="Peptidase_S26"/>
    <property type="match status" value="1"/>
</dbReference>
<reference evidence="5 6" key="1">
    <citation type="submission" date="2021-10" db="EMBL/GenBank/DDBJ databases">
        <title>Anaerobic single-cell dispensing facilitates the cultivation of human gut bacteria.</title>
        <authorList>
            <person name="Afrizal A."/>
        </authorList>
    </citation>
    <scope>NUCLEOTIDE SEQUENCE [LARGE SCALE GENOMIC DNA]</scope>
    <source>
        <strain evidence="5 6">CLA-AA-H276</strain>
    </source>
</reference>